<dbReference type="GO" id="GO:0005886">
    <property type="term" value="C:plasma membrane"/>
    <property type="evidence" value="ECO:0007669"/>
    <property type="project" value="UniProtKB-SubCell"/>
</dbReference>
<comment type="subcellular location">
    <subcellularLocation>
        <location evidence="1">Cell membrane</location>
        <topology evidence="1">Multi-pass membrane protein</topology>
    </subcellularLocation>
</comment>
<dbReference type="InterPro" id="IPR036259">
    <property type="entry name" value="MFS_trans_sf"/>
</dbReference>
<feature type="transmembrane region" description="Helical" evidence="6">
    <location>
        <begin position="163"/>
        <end position="182"/>
    </location>
</feature>
<reference evidence="7 8" key="1">
    <citation type="submission" date="2019-11" db="EMBL/GenBank/DDBJ databases">
        <authorList>
            <person name="Cao P."/>
        </authorList>
    </citation>
    <scope>NUCLEOTIDE SEQUENCE [LARGE SCALE GENOMIC DNA]</scope>
    <source>
        <strain evidence="7 8">NEAU-AAG5</strain>
    </source>
</reference>
<proteinExistence type="predicted"/>
<dbReference type="AlphaFoldDB" id="A0A7K1KVY3"/>
<accession>A0A7K1KVY3</accession>
<dbReference type="PANTHER" id="PTHR23513:SF18">
    <property type="entry name" value="INTEGRAL MEMBRANE PROTEIN"/>
    <property type="match status" value="1"/>
</dbReference>
<keyword evidence="3 6" id="KW-0812">Transmembrane</keyword>
<evidence type="ECO:0000256" key="2">
    <source>
        <dbReference type="ARBA" id="ARBA00022475"/>
    </source>
</evidence>
<keyword evidence="2" id="KW-1003">Cell membrane</keyword>
<evidence type="ECO:0000256" key="4">
    <source>
        <dbReference type="ARBA" id="ARBA00022989"/>
    </source>
</evidence>
<sequence>MRSVRPRRDLALVATACGLSTLGTTAAFLAMVLHLREAGAGWVTALLLAEISPVILMAPVAGAIVDRLEARAVLIWASAGQAVVSVALSLVDAPAAVVGLVALLGAQAAVERPAAAVLVPHITGEDGATRGYARLGTGRALGGIIGPAVGGFAGAAGGTRAALLLNAASFLVLAIAMTTVGARRRPHREAAPAGGGRGFARAGFRVVLGDPVLRFAIPLTALAAGIALADNVAAPYRFTDDLGAGPVGFGVYEALYSVCELVGIQVFALEAGRGREEGLLGAGNLMLGLGVLGIGLAATYPLALAAAVVGGVGNGMSNAGEGAVIRRCTPEATRGRAFAASGSLIQAASVAGAAAGAPAVAALGPAATMVVSGALASAVASAGVVVALRRTRETAVTDHLVHDEAR</sequence>
<feature type="transmembrane region" description="Helical" evidence="6">
    <location>
        <begin position="140"/>
        <end position="157"/>
    </location>
</feature>
<evidence type="ECO:0000256" key="6">
    <source>
        <dbReference type="SAM" id="Phobius"/>
    </source>
</evidence>
<feature type="transmembrane region" description="Helical" evidence="6">
    <location>
        <begin position="72"/>
        <end position="91"/>
    </location>
</feature>
<name>A0A7K1KVY3_9ACTN</name>
<gene>
    <name evidence="7" type="ORF">GNZ18_07015</name>
</gene>
<feature type="transmembrane region" description="Helical" evidence="6">
    <location>
        <begin position="366"/>
        <end position="388"/>
    </location>
</feature>
<keyword evidence="5 6" id="KW-0472">Membrane</keyword>
<dbReference type="EMBL" id="WOFH01000002">
    <property type="protein sequence ID" value="MUN36350.1"/>
    <property type="molecule type" value="Genomic_DNA"/>
</dbReference>
<dbReference type="Proteomes" id="UP000432015">
    <property type="component" value="Unassembled WGS sequence"/>
</dbReference>
<dbReference type="RefSeq" id="WP_156215368.1">
    <property type="nucleotide sequence ID" value="NZ_WOFH01000002.1"/>
</dbReference>
<evidence type="ECO:0000256" key="3">
    <source>
        <dbReference type="ARBA" id="ARBA00022692"/>
    </source>
</evidence>
<dbReference type="SUPFAM" id="SSF103473">
    <property type="entry name" value="MFS general substrate transporter"/>
    <property type="match status" value="1"/>
</dbReference>
<evidence type="ECO:0000256" key="1">
    <source>
        <dbReference type="ARBA" id="ARBA00004651"/>
    </source>
</evidence>
<dbReference type="Pfam" id="PF07690">
    <property type="entry name" value="MFS_1"/>
    <property type="match status" value="1"/>
</dbReference>
<evidence type="ECO:0000313" key="8">
    <source>
        <dbReference type="Proteomes" id="UP000432015"/>
    </source>
</evidence>
<evidence type="ECO:0000313" key="7">
    <source>
        <dbReference type="EMBL" id="MUN36350.1"/>
    </source>
</evidence>
<feature type="transmembrane region" description="Helical" evidence="6">
    <location>
        <begin position="337"/>
        <end position="360"/>
    </location>
</feature>
<dbReference type="Gene3D" id="1.20.1250.20">
    <property type="entry name" value="MFS general substrate transporter like domains"/>
    <property type="match status" value="1"/>
</dbReference>
<comment type="caution">
    <text evidence="7">The sequence shown here is derived from an EMBL/GenBank/DDBJ whole genome shotgun (WGS) entry which is preliminary data.</text>
</comment>
<feature type="transmembrane region" description="Helical" evidence="6">
    <location>
        <begin position="249"/>
        <end position="267"/>
    </location>
</feature>
<feature type="transmembrane region" description="Helical" evidence="6">
    <location>
        <begin position="211"/>
        <end position="229"/>
    </location>
</feature>
<keyword evidence="4 6" id="KW-1133">Transmembrane helix</keyword>
<protein>
    <submittedName>
        <fullName evidence="7">MFS transporter</fullName>
    </submittedName>
</protein>
<organism evidence="7 8">
    <name type="scientific">Actinomadura litoris</name>
    <dbReference type="NCBI Taxonomy" id="2678616"/>
    <lineage>
        <taxon>Bacteria</taxon>
        <taxon>Bacillati</taxon>
        <taxon>Actinomycetota</taxon>
        <taxon>Actinomycetes</taxon>
        <taxon>Streptosporangiales</taxon>
        <taxon>Thermomonosporaceae</taxon>
        <taxon>Actinomadura</taxon>
    </lineage>
</organism>
<evidence type="ECO:0000256" key="5">
    <source>
        <dbReference type="ARBA" id="ARBA00023136"/>
    </source>
</evidence>
<feature type="transmembrane region" description="Helical" evidence="6">
    <location>
        <begin position="42"/>
        <end position="65"/>
    </location>
</feature>
<dbReference type="GO" id="GO:0022857">
    <property type="term" value="F:transmembrane transporter activity"/>
    <property type="evidence" value="ECO:0007669"/>
    <property type="project" value="InterPro"/>
</dbReference>
<keyword evidence="8" id="KW-1185">Reference proteome</keyword>
<dbReference type="PANTHER" id="PTHR23513">
    <property type="entry name" value="INTEGRAL MEMBRANE EFFLUX PROTEIN-RELATED"/>
    <property type="match status" value="1"/>
</dbReference>
<dbReference type="InterPro" id="IPR011701">
    <property type="entry name" value="MFS"/>
</dbReference>